<protein>
    <submittedName>
        <fullName evidence="2">Uncharacterized protein</fullName>
    </submittedName>
</protein>
<dbReference type="EMBL" id="CP034234">
    <property type="protein sequence ID" value="AZK43872.1"/>
    <property type="molecule type" value="Genomic_DNA"/>
</dbReference>
<accession>A0A3S8RLP0</accession>
<dbReference type="KEGG" id="eri:EEI45_02920"/>
<evidence type="ECO:0000313" key="3">
    <source>
        <dbReference type="Proteomes" id="UP000278804"/>
    </source>
</evidence>
<feature type="transmembrane region" description="Helical" evidence="1">
    <location>
        <begin position="104"/>
        <end position="124"/>
    </location>
</feature>
<keyword evidence="1" id="KW-1133">Transmembrane helix</keyword>
<dbReference type="AlphaFoldDB" id="A0A3S8RLP0"/>
<dbReference type="Proteomes" id="UP000278804">
    <property type="component" value="Chromosome"/>
</dbReference>
<gene>
    <name evidence="2" type="ORF">EEI45_02920</name>
</gene>
<reference evidence="2 3" key="1">
    <citation type="journal article" date="2020" name="Int. J. Syst. Evol. Microbiol.">
        <title>Description of Erysipelothrix piscisicarius sp. nov., an emergent fish pathogen, and assessment of virulence using a tiger barb (Puntigrus tetrazona) infection model.</title>
        <authorList>
            <person name="Pomaranski E.K."/>
            <person name="Griffin M.J."/>
            <person name="Camus A.C."/>
            <person name="Armwood A.R."/>
            <person name="Shelley J."/>
            <person name="Waldbieser G.C."/>
            <person name="LaFrentz B.R."/>
            <person name="Garcia J.C."/>
            <person name="Yanong R."/>
            <person name="Soto E."/>
        </authorList>
    </citation>
    <scope>NUCLEOTIDE SEQUENCE [LARGE SCALE GENOMIC DNA]</scope>
    <source>
        <strain evidence="2 3">15TAL0474</strain>
    </source>
</reference>
<sequence>MTVLIYFITLILGIIISLLQMFPGPHGVITLSDLMNVLYLNFNSFPLYGIDQASIQNVIVFTLITITLMNTVLREFKDLQSFYGLLLYRKNIITSYTVLAKYHVLNAIKMMVMTFLFFVFMTLVYKSTLTTMLVTIFYLTRLTTLMLAIGLLFEAISIRFSENLVTSIFPYFMIMIMISIDYYSSISIVSFVGELELELMRMILAFVFVLIAFGGSILILKRSIYYDSI</sequence>
<dbReference type="RefSeq" id="WP_125164082.1">
    <property type="nucleotide sequence ID" value="NZ_CP034234.1"/>
</dbReference>
<proteinExistence type="predicted"/>
<name>A0A3S8RLP0_9FIRM</name>
<feature type="transmembrane region" description="Helical" evidence="1">
    <location>
        <begin position="199"/>
        <end position="220"/>
    </location>
</feature>
<feature type="transmembrane region" description="Helical" evidence="1">
    <location>
        <begin position="54"/>
        <end position="73"/>
    </location>
</feature>
<keyword evidence="1" id="KW-0472">Membrane</keyword>
<feature type="transmembrane region" description="Helical" evidence="1">
    <location>
        <begin position="136"/>
        <end position="156"/>
    </location>
</feature>
<keyword evidence="3" id="KW-1185">Reference proteome</keyword>
<organism evidence="2 3">
    <name type="scientific">Erysipelothrix piscisicarius</name>
    <dbReference type="NCBI Taxonomy" id="2485784"/>
    <lineage>
        <taxon>Bacteria</taxon>
        <taxon>Bacillati</taxon>
        <taxon>Bacillota</taxon>
        <taxon>Erysipelotrichia</taxon>
        <taxon>Erysipelotrichales</taxon>
        <taxon>Erysipelotrichaceae</taxon>
        <taxon>Erysipelothrix</taxon>
    </lineage>
</organism>
<keyword evidence="1" id="KW-0812">Transmembrane</keyword>
<evidence type="ECO:0000256" key="1">
    <source>
        <dbReference type="SAM" id="Phobius"/>
    </source>
</evidence>
<evidence type="ECO:0000313" key="2">
    <source>
        <dbReference type="EMBL" id="AZK43872.1"/>
    </source>
</evidence>
<feature type="transmembrane region" description="Helical" evidence="1">
    <location>
        <begin position="168"/>
        <end position="193"/>
    </location>
</feature>